<reference evidence="1" key="1">
    <citation type="submission" date="2020-04" db="EMBL/GenBank/DDBJ databases">
        <authorList>
            <person name="Zhang T."/>
        </authorList>
    </citation>
    <scope>NUCLEOTIDE SEQUENCE</scope>
    <source>
        <strain evidence="1">HKST-UBA01</strain>
    </source>
</reference>
<sequence length="128" mass="13861">MARTNLAEGAEAKALINAIHMGSPASDESWVATYGEDRLTIYASAFATPEEAAAQFGKMQARVARGTSRFSAATAGTIAQQAGFRMQDNEENKQVFNFQKGRWVVGIRGIAPDMEAAVFSIEWVDAKK</sequence>
<dbReference type="Proteomes" id="UP000697710">
    <property type="component" value="Unassembled WGS sequence"/>
</dbReference>
<comment type="caution">
    <text evidence="1">The sequence shown here is derived from an EMBL/GenBank/DDBJ whole genome shotgun (WGS) entry which is preliminary data.</text>
</comment>
<name>A0A956M0D6_UNCEI</name>
<evidence type="ECO:0000313" key="2">
    <source>
        <dbReference type="Proteomes" id="UP000697710"/>
    </source>
</evidence>
<accession>A0A956M0D6</accession>
<organism evidence="1 2">
    <name type="scientific">Eiseniibacteriota bacterium</name>
    <dbReference type="NCBI Taxonomy" id="2212470"/>
    <lineage>
        <taxon>Bacteria</taxon>
        <taxon>Candidatus Eiseniibacteriota</taxon>
    </lineage>
</organism>
<protein>
    <submittedName>
        <fullName evidence="1">Uncharacterized protein</fullName>
    </submittedName>
</protein>
<dbReference type="EMBL" id="JAGQHR010000546">
    <property type="protein sequence ID" value="MCA9729015.1"/>
    <property type="molecule type" value="Genomic_DNA"/>
</dbReference>
<evidence type="ECO:0000313" key="1">
    <source>
        <dbReference type="EMBL" id="MCA9729015.1"/>
    </source>
</evidence>
<reference evidence="1" key="2">
    <citation type="journal article" date="2021" name="Microbiome">
        <title>Successional dynamics and alternative stable states in a saline activated sludge microbial community over 9 years.</title>
        <authorList>
            <person name="Wang Y."/>
            <person name="Ye J."/>
            <person name="Ju F."/>
            <person name="Liu L."/>
            <person name="Boyd J.A."/>
            <person name="Deng Y."/>
            <person name="Parks D.H."/>
            <person name="Jiang X."/>
            <person name="Yin X."/>
            <person name="Woodcroft B.J."/>
            <person name="Tyson G.W."/>
            <person name="Hugenholtz P."/>
            <person name="Polz M.F."/>
            <person name="Zhang T."/>
        </authorList>
    </citation>
    <scope>NUCLEOTIDE SEQUENCE</scope>
    <source>
        <strain evidence="1">HKST-UBA01</strain>
    </source>
</reference>
<dbReference type="AlphaFoldDB" id="A0A956M0D6"/>
<gene>
    <name evidence="1" type="ORF">KC729_15085</name>
</gene>
<proteinExistence type="predicted"/>